<accession>A0A0C9TNF3</accession>
<evidence type="ECO:0000313" key="2">
    <source>
        <dbReference type="Proteomes" id="UP000054279"/>
    </source>
</evidence>
<dbReference type="HOGENOM" id="CLU_1046514_0_0_1"/>
<gene>
    <name evidence="1" type="ORF">M422DRAFT_53347</name>
</gene>
<proteinExistence type="predicted"/>
<evidence type="ECO:0000313" key="1">
    <source>
        <dbReference type="EMBL" id="KIJ31538.1"/>
    </source>
</evidence>
<organism evidence="1 2">
    <name type="scientific">Sphaerobolus stellatus (strain SS14)</name>
    <dbReference type="NCBI Taxonomy" id="990650"/>
    <lineage>
        <taxon>Eukaryota</taxon>
        <taxon>Fungi</taxon>
        <taxon>Dikarya</taxon>
        <taxon>Basidiomycota</taxon>
        <taxon>Agaricomycotina</taxon>
        <taxon>Agaricomycetes</taxon>
        <taxon>Phallomycetidae</taxon>
        <taxon>Geastrales</taxon>
        <taxon>Sphaerobolaceae</taxon>
        <taxon>Sphaerobolus</taxon>
    </lineage>
</organism>
<protein>
    <submittedName>
        <fullName evidence="1">Uncharacterized protein</fullName>
    </submittedName>
</protein>
<dbReference type="EMBL" id="KN837241">
    <property type="protein sequence ID" value="KIJ31538.1"/>
    <property type="molecule type" value="Genomic_DNA"/>
</dbReference>
<keyword evidence="2" id="KW-1185">Reference proteome</keyword>
<dbReference type="Proteomes" id="UP000054279">
    <property type="component" value="Unassembled WGS sequence"/>
</dbReference>
<name>A0A0C9TNF3_SPHS4</name>
<reference evidence="1 2" key="1">
    <citation type="submission" date="2014-06" db="EMBL/GenBank/DDBJ databases">
        <title>Evolutionary Origins and Diversification of the Mycorrhizal Mutualists.</title>
        <authorList>
            <consortium name="DOE Joint Genome Institute"/>
            <consortium name="Mycorrhizal Genomics Consortium"/>
            <person name="Kohler A."/>
            <person name="Kuo A."/>
            <person name="Nagy L.G."/>
            <person name="Floudas D."/>
            <person name="Copeland A."/>
            <person name="Barry K.W."/>
            <person name="Cichocki N."/>
            <person name="Veneault-Fourrey C."/>
            <person name="LaButti K."/>
            <person name="Lindquist E.A."/>
            <person name="Lipzen A."/>
            <person name="Lundell T."/>
            <person name="Morin E."/>
            <person name="Murat C."/>
            <person name="Riley R."/>
            <person name="Ohm R."/>
            <person name="Sun H."/>
            <person name="Tunlid A."/>
            <person name="Henrissat B."/>
            <person name="Grigoriev I.V."/>
            <person name="Hibbett D.S."/>
            <person name="Martin F."/>
        </authorList>
    </citation>
    <scope>NUCLEOTIDE SEQUENCE [LARGE SCALE GENOMIC DNA]</scope>
    <source>
        <strain evidence="1 2">SS14</strain>
    </source>
</reference>
<dbReference type="AlphaFoldDB" id="A0A0C9TNF3"/>
<sequence length="266" mass="29327">MGYWPFSSYSARWDVLLVQPLRVTARRTNWFIYGAVSRIPHRFITLAFRTAYASRPPHSSHHSRASQASTILGFMASLDSAPPTYVGHDIPSTSHFWHAGDVSVSSSCISLSEPSTPVDPHIRRTIHSLAGLDDPRSLRNHSTPFTYVGHDIPTTPCSSLPHDDIIASVSPRSTSLSERPTPIDTRIRHTIASLAGLDDPRVYGLAGFCNNESAAYTYVGDIPSLPTLVSSSTTPTSSVDDYDRPRNIYFDDWDHHLAIDCSHGVI</sequence>